<evidence type="ECO:0000313" key="3">
    <source>
        <dbReference type="EMBL" id="MEK8088537.1"/>
    </source>
</evidence>
<dbReference type="SUPFAM" id="SSF55008">
    <property type="entry name" value="HMA, heavy metal-associated domain"/>
    <property type="match status" value="1"/>
</dbReference>
<dbReference type="PRINTS" id="PR00944">
    <property type="entry name" value="CUEXPORT"/>
</dbReference>
<feature type="domain" description="HMA" evidence="2">
    <location>
        <begin position="2"/>
        <end position="68"/>
    </location>
</feature>
<dbReference type="Gene3D" id="3.30.70.100">
    <property type="match status" value="1"/>
</dbReference>
<organism evidence="3 4">
    <name type="scientific">Thermithiobacillus plumbiphilus</name>
    <dbReference type="NCBI Taxonomy" id="1729899"/>
    <lineage>
        <taxon>Bacteria</taxon>
        <taxon>Pseudomonadati</taxon>
        <taxon>Pseudomonadota</taxon>
        <taxon>Acidithiobacillia</taxon>
        <taxon>Acidithiobacillales</taxon>
        <taxon>Thermithiobacillaceae</taxon>
        <taxon>Thermithiobacillus</taxon>
    </lineage>
</organism>
<keyword evidence="4" id="KW-1185">Reference proteome</keyword>
<evidence type="ECO:0000259" key="2">
    <source>
        <dbReference type="PROSITE" id="PS50846"/>
    </source>
</evidence>
<name>A0ABU9D4R1_9PROT</name>
<evidence type="ECO:0000256" key="1">
    <source>
        <dbReference type="ARBA" id="ARBA00022723"/>
    </source>
</evidence>
<dbReference type="PANTHER" id="PTHR46594">
    <property type="entry name" value="P-TYPE CATION-TRANSPORTING ATPASE"/>
    <property type="match status" value="1"/>
</dbReference>
<dbReference type="InterPro" id="IPR000428">
    <property type="entry name" value="Cu-bd"/>
</dbReference>
<dbReference type="InterPro" id="IPR017969">
    <property type="entry name" value="Heavy-metal-associated_CS"/>
</dbReference>
<gene>
    <name evidence="3" type="ORF">WOB96_02045</name>
</gene>
<keyword evidence="1" id="KW-0479">Metal-binding</keyword>
<dbReference type="PANTHER" id="PTHR46594:SF4">
    <property type="entry name" value="P-TYPE CATION-TRANSPORTING ATPASE"/>
    <property type="match status" value="1"/>
</dbReference>
<dbReference type="Pfam" id="PF00403">
    <property type="entry name" value="HMA"/>
    <property type="match status" value="1"/>
</dbReference>
<dbReference type="EMBL" id="JBBPCO010000002">
    <property type="protein sequence ID" value="MEK8088537.1"/>
    <property type="molecule type" value="Genomic_DNA"/>
</dbReference>
<dbReference type="InterPro" id="IPR036163">
    <property type="entry name" value="HMA_dom_sf"/>
</dbReference>
<sequence length="69" mass="7529">MEEANLKVKGMTCQHCVRAVKNAIEPMAGVKAVFVDLPNGEVKVHYEPGQADPAAFRAAIEEEGYEVLQ</sequence>
<proteinExistence type="predicted"/>
<dbReference type="PROSITE" id="PS01047">
    <property type="entry name" value="HMA_1"/>
    <property type="match status" value="1"/>
</dbReference>
<evidence type="ECO:0000313" key="4">
    <source>
        <dbReference type="Proteomes" id="UP001446205"/>
    </source>
</evidence>
<dbReference type="PROSITE" id="PS50846">
    <property type="entry name" value="HMA_2"/>
    <property type="match status" value="1"/>
</dbReference>
<protein>
    <submittedName>
        <fullName evidence="3">Cation transporter</fullName>
    </submittedName>
</protein>
<reference evidence="3 4" key="1">
    <citation type="submission" date="2024-04" db="EMBL/GenBank/DDBJ databases">
        <authorList>
            <person name="Abashina T."/>
            <person name="Shaikin A."/>
        </authorList>
    </citation>
    <scope>NUCLEOTIDE SEQUENCE [LARGE SCALE GENOMIC DNA]</scope>
    <source>
        <strain evidence="3 4">AAFK</strain>
    </source>
</reference>
<accession>A0ABU9D4R1</accession>
<comment type="caution">
    <text evidence="3">The sequence shown here is derived from an EMBL/GenBank/DDBJ whole genome shotgun (WGS) entry which is preliminary data.</text>
</comment>
<dbReference type="InterPro" id="IPR006121">
    <property type="entry name" value="HMA_dom"/>
</dbReference>
<dbReference type="RefSeq" id="WP_341369604.1">
    <property type="nucleotide sequence ID" value="NZ_JBBPCO010000002.1"/>
</dbReference>
<dbReference type="Proteomes" id="UP001446205">
    <property type="component" value="Unassembled WGS sequence"/>
</dbReference>
<dbReference type="CDD" id="cd00371">
    <property type="entry name" value="HMA"/>
    <property type="match status" value="1"/>
</dbReference>